<dbReference type="InterPro" id="IPR001584">
    <property type="entry name" value="Integrase_cat-core"/>
</dbReference>
<dbReference type="InterPro" id="IPR000477">
    <property type="entry name" value="RT_dom"/>
</dbReference>
<reference evidence="6 7" key="1">
    <citation type="submission" date="2022-01" db="EMBL/GenBank/DDBJ databases">
        <title>A high-quality chromosome-level genome assembly of rohu carp, Labeo rohita.</title>
        <authorList>
            <person name="Arick M.A. II"/>
            <person name="Hsu C.-Y."/>
            <person name="Magbanua Z."/>
            <person name="Pechanova O."/>
            <person name="Grover C."/>
            <person name="Miller E."/>
            <person name="Thrash A."/>
            <person name="Ezzel L."/>
            <person name="Alam S."/>
            <person name="Benzie J."/>
            <person name="Hamilton M."/>
            <person name="Karsi A."/>
            <person name="Lawrence M.L."/>
            <person name="Peterson D.G."/>
        </authorList>
    </citation>
    <scope>NUCLEOTIDE SEQUENCE [LARGE SCALE GENOMIC DNA]</scope>
    <source>
        <strain evidence="7">BAU-BD-2019</strain>
        <tissue evidence="6">Blood</tissue>
    </source>
</reference>
<dbReference type="CDD" id="cd01647">
    <property type="entry name" value="RT_LTR"/>
    <property type="match status" value="1"/>
</dbReference>
<dbReference type="SUPFAM" id="SSF56672">
    <property type="entry name" value="DNA/RNA polymerases"/>
    <property type="match status" value="1"/>
</dbReference>
<dbReference type="Gene3D" id="3.10.20.370">
    <property type="match status" value="1"/>
</dbReference>
<dbReference type="Gene3D" id="3.30.70.270">
    <property type="match status" value="2"/>
</dbReference>
<dbReference type="InterPro" id="IPR043128">
    <property type="entry name" value="Rev_trsase/Diguanyl_cyclase"/>
</dbReference>
<feature type="domain" description="Integrase catalytic" evidence="5">
    <location>
        <begin position="730"/>
        <end position="815"/>
    </location>
</feature>
<dbReference type="CDD" id="cd09274">
    <property type="entry name" value="RNase_HI_RT_Ty3"/>
    <property type="match status" value="1"/>
</dbReference>
<dbReference type="EC" id="3.1.26.4" evidence="2"/>
<evidence type="ECO:0000256" key="3">
    <source>
        <dbReference type="ARBA" id="ARBA00023268"/>
    </source>
</evidence>
<name>A0ABQ8L7H4_LABRO</name>
<feature type="compositionally biased region" description="Basic and acidic residues" evidence="4">
    <location>
        <begin position="875"/>
        <end position="887"/>
    </location>
</feature>
<dbReference type="InterPro" id="IPR050951">
    <property type="entry name" value="Retrovirus_Pol_polyprotein"/>
</dbReference>
<dbReference type="InterPro" id="IPR012337">
    <property type="entry name" value="RNaseH-like_sf"/>
</dbReference>
<gene>
    <name evidence="6" type="ORF">H4Q32_025216</name>
</gene>
<evidence type="ECO:0000256" key="1">
    <source>
        <dbReference type="ARBA" id="ARBA00010879"/>
    </source>
</evidence>
<proteinExistence type="inferred from homology"/>
<dbReference type="Gene3D" id="3.10.10.10">
    <property type="entry name" value="HIV Type 1 Reverse Transcriptase, subunit A, domain 1"/>
    <property type="match status" value="1"/>
</dbReference>
<evidence type="ECO:0000313" key="7">
    <source>
        <dbReference type="Proteomes" id="UP000830375"/>
    </source>
</evidence>
<protein>
    <recommendedName>
        <fullName evidence="2">ribonuclease H</fullName>
        <ecNumber evidence="2">3.1.26.4</ecNumber>
    </recommendedName>
</protein>
<dbReference type="PROSITE" id="PS50994">
    <property type="entry name" value="INTEGRASE"/>
    <property type="match status" value="1"/>
</dbReference>
<evidence type="ECO:0000256" key="2">
    <source>
        <dbReference type="ARBA" id="ARBA00012180"/>
    </source>
</evidence>
<sequence length="940" mass="105112">MSIPSLTKKPIQKSFLLAKSVTGDYLDTLGMLPVTIRLGEEVFSHDVQERVPLRSNAVTLEPFLIPARSQMNILAKIQANIGEKEFTCNYVGLLDPEIYSIPGLFVARTVTSVKAGVTCVRAMNPTNEDCHVPCGTRLGEFHSLVTQPGEEFTIQEPTVAQIQTQMDPCPKSKVDLSQSALDSEEQAQLETLISKYSDVFSVDDCDYGRTDLVKHTIRTGDAQPIRQRAYRTSPHIRAEIDRKLNAVTVKDSYPLPRASDALDSLAGARWFSTMDLSSGYWQVELDPKDREKTAFNTGSALYQFKVMPMGLTNAPPTFQRLMELVLLKSPTWVMLYPARVCSQMKRTWTRSGLDLPPGLSPRRFVRNFAVVAAPLHALTQKGAVFNWSSECEKAFQSLKQALTSPPVVAHPIFTLPFLLYTDASHDCVGSVLAQMQDGKECVIAYASHALTPSEKKWSTYDRELWAVVWSVRHFRHFLSGAPFKIITDHKPLLNLKKVAVDNDPTSRRARWILEMDLYDFTILHREGKQHSNADSLSRRPSLPVTETKAVQCVISSHTTAKRVPFSSEVPLVCGVLSDITPTLSVDKAELQAQQKADFCLSTVMAWKESNQRPPLGRLKPSHATLRKLWHEFPKLSVQEGVLCRRVKSSPHSPPGYQVVLPEQENYAIGLTCPVIFRSSVLNVCPVSPVPPPLLMKGPLYSRFMQKDHSKELLLTLLSYLLLYLGIVRVRQFESDLIKHLCSQLGIEKTRTSPYHAQCDGMVERLNRTLKDQLAKYICKSGGDWDRYLPQVELAYNSSVHCSTGFSPFFLAHGREPRLPAEILLNCSPAVTSCTPGTPADYARDVTTRLSYAFKDAAVRSTAAKLNQKRQYDKKTFFHPHKPGDRRPRTALPSAAAPQLTRSGRIVKKPERQGVLGKKKEKLKRVGCEFGCSCCNADASD</sequence>
<dbReference type="Gene3D" id="3.30.420.10">
    <property type="entry name" value="Ribonuclease H-like superfamily/Ribonuclease H"/>
    <property type="match status" value="1"/>
</dbReference>
<accession>A0ABQ8L7H4</accession>
<dbReference type="InterPro" id="IPR041577">
    <property type="entry name" value="RT_RNaseH_2"/>
</dbReference>
<dbReference type="EMBL" id="JACTAM010002123">
    <property type="protein sequence ID" value="KAI2645882.1"/>
    <property type="molecule type" value="Genomic_DNA"/>
</dbReference>
<dbReference type="PANTHER" id="PTHR37984:SF5">
    <property type="entry name" value="PROTEIN NYNRIN-LIKE"/>
    <property type="match status" value="1"/>
</dbReference>
<comment type="caution">
    <text evidence="6">The sequence shown here is derived from an EMBL/GenBank/DDBJ whole genome shotgun (WGS) entry which is preliminary data.</text>
</comment>
<dbReference type="Proteomes" id="UP000830375">
    <property type="component" value="Unassembled WGS sequence"/>
</dbReference>
<dbReference type="Pfam" id="PF00078">
    <property type="entry name" value="RVT_1"/>
    <property type="match status" value="1"/>
</dbReference>
<dbReference type="InterPro" id="IPR036397">
    <property type="entry name" value="RNaseH_sf"/>
</dbReference>
<keyword evidence="7" id="KW-1185">Reference proteome</keyword>
<keyword evidence="3" id="KW-0511">Multifunctional enzyme</keyword>
<organism evidence="6 7">
    <name type="scientific">Labeo rohita</name>
    <name type="common">Indian major carp</name>
    <name type="synonym">Cyprinus rohita</name>
    <dbReference type="NCBI Taxonomy" id="84645"/>
    <lineage>
        <taxon>Eukaryota</taxon>
        <taxon>Metazoa</taxon>
        <taxon>Chordata</taxon>
        <taxon>Craniata</taxon>
        <taxon>Vertebrata</taxon>
        <taxon>Euteleostomi</taxon>
        <taxon>Actinopterygii</taxon>
        <taxon>Neopterygii</taxon>
        <taxon>Teleostei</taxon>
        <taxon>Ostariophysi</taxon>
        <taxon>Cypriniformes</taxon>
        <taxon>Cyprinidae</taxon>
        <taxon>Labeoninae</taxon>
        <taxon>Labeonini</taxon>
        <taxon>Labeo</taxon>
    </lineage>
</organism>
<dbReference type="SUPFAM" id="SSF53098">
    <property type="entry name" value="Ribonuclease H-like"/>
    <property type="match status" value="1"/>
</dbReference>
<comment type="similarity">
    <text evidence="1">Belongs to the beta type-B retroviral polymerase family. HERV class-II K(HML-2) pol subfamily.</text>
</comment>
<evidence type="ECO:0000313" key="6">
    <source>
        <dbReference type="EMBL" id="KAI2645882.1"/>
    </source>
</evidence>
<feature type="region of interest" description="Disordered" evidence="4">
    <location>
        <begin position="875"/>
        <end position="902"/>
    </location>
</feature>
<dbReference type="InterPro" id="IPR043502">
    <property type="entry name" value="DNA/RNA_pol_sf"/>
</dbReference>
<evidence type="ECO:0000256" key="4">
    <source>
        <dbReference type="SAM" id="MobiDB-lite"/>
    </source>
</evidence>
<dbReference type="PANTHER" id="PTHR37984">
    <property type="entry name" value="PROTEIN CBG26694"/>
    <property type="match status" value="1"/>
</dbReference>
<evidence type="ECO:0000259" key="5">
    <source>
        <dbReference type="PROSITE" id="PS50994"/>
    </source>
</evidence>
<dbReference type="Pfam" id="PF17919">
    <property type="entry name" value="RT_RNaseH_2"/>
    <property type="match status" value="1"/>
</dbReference>